<gene>
    <name evidence="7" type="ORF">MPEBLZ_02551</name>
</gene>
<evidence type="ECO:0000259" key="6">
    <source>
        <dbReference type="Pfam" id="PF01694"/>
    </source>
</evidence>
<reference evidence="7 8" key="1">
    <citation type="submission" date="2015-09" db="EMBL/GenBank/DDBJ databases">
        <title>A metagenomics-based metabolic model of nitrate-dependent anaerobic oxidation of methane by Methanoperedens-like archaea.</title>
        <authorList>
            <person name="Arshad A."/>
            <person name="Speth D.R."/>
            <person name="De Graaf R.M."/>
            <person name="Op Den Camp H.J."/>
            <person name="Jetten M.S."/>
            <person name="Welte C.U."/>
        </authorList>
    </citation>
    <scope>NUCLEOTIDE SEQUENCE [LARGE SCALE GENOMIC DNA]</scope>
</reference>
<evidence type="ECO:0000256" key="4">
    <source>
        <dbReference type="ARBA" id="ARBA00023136"/>
    </source>
</evidence>
<dbReference type="Pfam" id="PF01694">
    <property type="entry name" value="Rhomboid"/>
    <property type="match status" value="1"/>
</dbReference>
<feature type="transmembrane region" description="Helical" evidence="5">
    <location>
        <begin position="74"/>
        <end position="94"/>
    </location>
</feature>
<organism evidence="7 8">
    <name type="scientific">Candidatus Methanoperedens nitratireducens</name>
    <dbReference type="NCBI Taxonomy" id="1392998"/>
    <lineage>
        <taxon>Archaea</taxon>
        <taxon>Methanobacteriati</taxon>
        <taxon>Methanobacteriota</taxon>
        <taxon>Stenosarchaea group</taxon>
        <taxon>Methanomicrobia</taxon>
        <taxon>Methanosarcinales</taxon>
        <taxon>ANME-2 cluster</taxon>
        <taxon>Candidatus Methanoperedentaceae</taxon>
        <taxon>Candidatus Methanoperedens</taxon>
    </lineage>
</organism>
<dbReference type="PANTHER" id="PTHR43066">
    <property type="entry name" value="RHOMBOID-RELATED PROTEIN"/>
    <property type="match status" value="1"/>
</dbReference>
<keyword evidence="3 5" id="KW-1133">Transmembrane helix</keyword>
<dbReference type="PATRIC" id="fig|1719120.3.peg.2783"/>
<feature type="transmembrane region" description="Helical" evidence="5">
    <location>
        <begin position="124"/>
        <end position="144"/>
    </location>
</feature>
<dbReference type="Gene3D" id="1.20.1540.10">
    <property type="entry name" value="Rhomboid-like"/>
    <property type="match status" value="1"/>
</dbReference>
<keyword evidence="2 5" id="KW-0812">Transmembrane</keyword>
<feature type="domain" description="Peptidase S54 rhomboid" evidence="6">
    <location>
        <begin position="35"/>
        <end position="170"/>
    </location>
</feature>
<feature type="transmembrane region" description="Helical" evidence="5">
    <location>
        <begin position="100"/>
        <end position="117"/>
    </location>
</feature>
<dbReference type="Proteomes" id="UP000050360">
    <property type="component" value="Unassembled WGS sequence"/>
</dbReference>
<dbReference type="AlphaFoldDB" id="A0A0P8AF31"/>
<dbReference type="GO" id="GO:0004252">
    <property type="term" value="F:serine-type endopeptidase activity"/>
    <property type="evidence" value="ECO:0007669"/>
    <property type="project" value="InterPro"/>
</dbReference>
<protein>
    <submittedName>
        <fullName evidence="7">Rhomboid protein</fullName>
    </submittedName>
</protein>
<accession>A0A0P8AF31</accession>
<sequence length="201" mass="22670">MKFTNFLIILCIFLSLYYWGSTENLAFSEYALFHGAFYTLLTGLFVHANLIHLSGNMIFLYVFGNSLEDEVGAFNTALVFFTGGILSFIVSIPFYPGANMLGASAAIFSVMAALLLVRHPGYSFQFLSPIGPLALLYFIFNIMAVKNATGGNVAYFSHIFGFIIGMFFGAKWNQKWKESLFLTFTLLIVYFIVYIYLSKWI</sequence>
<feature type="transmembrane region" description="Helical" evidence="5">
    <location>
        <begin position="150"/>
        <end position="168"/>
    </location>
</feature>
<keyword evidence="4 5" id="KW-0472">Membrane</keyword>
<dbReference type="InterPro" id="IPR035952">
    <property type="entry name" value="Rhomboid-like_sf"/>
</dbReference>
<dbReference type="GO" id="GO:0016020">
    <property type="term" value="C:membrane"/>
    <property type="evidence" value="ECO:0007669"/>
    <property type="project" value="UniProtKB-SubCell"/>
</dbReference>
<comment type="caution">
    <text evidence="7">The sequence shown here is derived from an EMBL/GenBank/DDBJ whole genome shotgun (WGS) entry which is preliminary data.</text>
</comment>
<evidence type="ECO:0000256" key="3">
    <source>
        <dbReference type="ARBA" id="ARBA00022989"/>
    </source>
</evidence>
<feature type="transmembrane region" description="Helical" evidence="5">
    <location>
        <begin position="38"/>
        <end position="62"/>
    </location>
</feature>
<dbReference type="EMBL" id="LKCM01000199">
    <property type="protein sequence ID" value="KPQ42869.1"/>
    <property type="molecule type" value="Genomic_DNA"/>
</dbReference>
<evidence type="ECO:0000256" key="1">
    <source>
        <dbReference type="ARBA" id="ARBA00004141"/>
    </source>
</evidence>
<feature type="transmembrane region" description="Helical" evidence="5">
    <location>
        <begin position="180"/>
        <end position="197"/>
    </location>
</feature>
<name>A0A0P8AF31_9EURY</name>
<proteinExistence type="predicted"/>
<evidence type="ECO:0000256" key="2">
    <source>
        <dbReference type="ARBA" id="ARBA00022692"/>
    </source>
</evidence>
<comment type="subcellular location">
    <subcellularLocation>
        <location evidence="1">Membrane</location>
        <topology evidence="1">Multi-pass membrane protein</topology>
    </subcellularLocation>
</comment>
<dbReference type="SUPFAM" id="SSF144091">
    <property type="entry name" value="Rhomboid-like"/>
    <property type="match status" value="1"/>
</dbReference>
<evidence type="ECO:0000313" key="8">
    <source>
        <dbReference type="Proteomes" id="UP000050360"/>
    </source>
</evidence>
<evidence type="ECO:0000256" key="5">
    <source>
        <dbReference type="SAM" id="Phobius"/>
    </source>
</evidence>
<evidence type="ECO:0000313" key="7">
    <source>
        <dbReference type="EMBL" id="KPQ42869.1"/>
    </source>
</evidence>
<dbReference type="InterPro" id="IPR022764">
    <property type="entry name" value="Peptidase_S54_rhomboid_dom"/>
</dbReference>